<evidence type="ECO:0000256" key="4">
    <source>
        <dbReference type="ARBA" id="ARBA00022842"/>
    </source>
</evidence>
<dbReference type="Pfam" id="PF13167">
    <property type="entry name" value="GTP-bdg_N"/>
    <property type="match status" value="1"/>
</dbReference>
<sequence length="428" mass="48455">MQKIEYIIITKLWVGDCMEELTRDKERAILVAIISSPEDEETLNELKELAVTAGAEVIGILTQKKKGINKAHYIGKGKLEELKMFVENQQADLVIVNDELTGTQIKNLEDALGVKIVDRTNLILDIFAKRARSKEGMLQVELAQLKYRLPRLVGLGGQLSRLGGGIGTRGPGETKLEVDRRHIRNRIKAIEEKLEELEKHRNLQRQRRKKNQIPVVAIVGYTNAGKSTLLNALTGADAYVEDKLFATLDPTARKLVLPSGREAILTDTVGFIRKLPHDLVEAFKSTLEEVKYADLLLHVIDVTSPDMEEKIKVVEKVLSDLGAIETPRINVYNKIDLLEIVPSGNNRDIYISAKNKIGLDRLLEAIEKELFKETEVVSFLFPYEKTREYNYLKERGKVIEEDFDEKGISVKAEVTCEIKERLRNFIIS</sequence>
<dbReference type="InterPro" id="IPR030394">
    <property type="entry name" value="G_HFLX_dom"/>
</dbReference>
<dbReference type="PIRSF" id="PIRSF006809">
    <property type="entry name" value="GTP-binding_hflX_prd"/>
    <property type="match status" value="1"/>
</dbReference>
<dbReference type="GO" id="GO:0046872">
    <property type="term" value="F:metal ion binding"/>
    <property type="evidence" value="ECO:0007669"/>
    <property type="project" value="UniProtKB-KW"/>
</dbReference>
<comment type="similarity">
    <text evidence="6">Belongs to the TRAFAC class OBG-HflX-like GTPase superfamily. HflX GTPase family.</text>
</comment>
<dbReference type="Pfam" id="PF16360">
    <property type="entry name" value="GTP-bdg_M"/>
    <property type="match status" value="1"/>
</dbReference>
<comment type="subcellular location">
    <subcellularLocation>
        <location evidence="6">Cytoplasm</location>
    </subcellularLocation>
    <text evidence="6">May associate with membranes.</text>
</comment>
<evidence type="ECO:0000256" key="1">
    <source>
        <dbReference type="ARBA" id="ARBA00022490"/>
    </source>
</evidence>
<dbReference type="Proteomes" id="UP000016856">
    <property type="component" value="Unassembled WGS sequence"/>
</dbReference>
<protein>
    <recommendedName>
        <fullName evidence="6">GTPase HflX</fullName>
    </recommendedName>
    <alternativeName>
        <fullName evidence="6">GTP-binding protein HflX</fullName>
    </alternativeName>
</protein>
<dbReference type="FunFam" id="3.40.50.300:FF:000173">
    <property type="entry name" value="GTPase HflX"/>
    <property type="match status" value="1"/>
</dbReference>
<organism evidence="11 12">
    <name type="scientific">Caldanaerobacter subterraneus subsp. yonseiensis KB-1</name>
    <dbReference type="NCBI Taxonomy" id="1388761"/>
    <lineage>
        <taxon>Bacteria</taxon>
        <taxon>Bacillati</taxon>
        <taxon>Bacillota</taxon>
        <taxon>Clostridia</taxon>
        <taxon>Thermoanaerobacterales</taxon>
        <taxon>Thermoanaerobacteraceae</taxon>
        <taxon>Caldanaerobacter</taxon>
    </lineage>
</organism>
<keyword evidence="4 8" id="KW-0460">Magnesium</keyword>
<dbReference type="PRINTS" id="PR00326">
    <property type="entry name" value="GTP1OBG"/>
</dbReference>
<evidence type="ECO:0000256" key="2">
    <source>
        <dbReference type="ARBA" id="ARBA00022723"/>
    </source>
</evidence>
<evidence type="ECO:0000256" key="7">
    <source>
        <dbReference type="PIRSR" id="PIRSR006809-1"/>
    </source>
</evidence>
<dbReference type="InterPro" id="IPR025121">
    <property type="entry name" value="GTPase_HflX_N"/>
</dbReference>
<keyword evidence="3 6" id="KW-0547">Nucleotide-binding</keyword>
<dbReference type="InterPro" id="IPR016496">
    <property type="entry name" value="GTPase_HflX"/>
</dbReference>
<feature type="binding site" evidence="7">
    <location>
        <begin position="333"/>
        <end position="336"/>
    </location>
    <ligand>
        <name>GTP</name>
        <dbReference type="ChEBI" id="CHEBI:37565"/>
    </ligand>
</feature>
<dbReference type="GO" id="GO:0003924">
    <property type="term" value="F:GTPase activity"/>
    <property type="evidence" value="ECO:0007669"/>
    <property type="project" value="UniProtKB-UniRule"/>
</dbReference>
<dbReference type="Gene3D" id="3.40.50.300">
    <property type="entry name" value="P-loop containing nucleotide triphosphate hydrolases"/>
    <property type="match status" value="1"/>
</dbReference>
<feature type="binding site" evidence="7">
    <location>
        <begin position="352"/>
        <end position="354"/>
    </location>
    <ligand>
        <name>GTP</name>
        <dbReference type="ChEBI" id="CHEBI:37565"/>
    </ligand>
</feature>
<dbReference type="PANTHER" id="PTHR10229">
    <property type="entry name" value="GTP-BINDING PROTEIN HFLX"/>
    <property type="match status" value="1"/>
</dbReference>
<dbReference type="CDD" id="cd01878">
    <property type="entry name" value="HflX"/>
    <property type="match status" value="1"/>
</dbReference>
<dbReference type="InterPro" id="IPR006073">
    <property type="entry name" value="GTP-bd"/>
</dbReference>
<evidence type="ECO:0000256" key="6">
    <source>
        <dbReference type="HAMAP-Rule" id="MF_00900"/>
    </source>
</evidence>
<feature type="binding site" evidence="7">
    <location>
        <begin position="220"/>
        <end position="227"/>
    </location>
    <ligand>
        <name>GTP</name>
        <dbReference type="ChEBI" id="CHEBI:37565"/>
    </ligand>
</feature>
<feature type="binding site" evidence="8">
    <location>
        <position position="247"/>
    </location>
    <ligand>
        <name>Mg(2+)</name>
        <dbReference type="ChEBI" id="CHEBI:18420"/>
    </ligand>
</feature>
<dbReference type="GO" id="GO:0005525">
    <property type="term" value="F:GTP binding"/>
    <property type="evidence" value="ECO:0007669"/>
    <property type="project" value="UniProtKB-UniRule"/>
</dbReference>
<gene>
    <name evidence="6" type="primary">hflX</name>
    <name evidence="11" type="ORF">O163_06085</name>
</gene>
<dbReference type="SUPFAM" id="SSF52540">
    <property type="entry name" value="P-loop containing nucleoside triphosphate hydrolases"/>
    <property type="match status" value="1"/>
</dbReference>
<keyword evidence="2 8" id="KW-0479">Metal-binding</keyword>
<feature type="binding site" evidence="7">
    <location>
        <begin position="245"/>
        <end position="249"/>
    </location>
    <ligand>
        <name>GTP</name>
        <dbReference type="ChEBI" id="CHEBI:37565"/>
    </ligand>
</feature>
<dbReference type="Gene3D" id="6.10.250.2860">
    <property type="match status" value="1"/>
</dbReference>
<dbReference type="PANTHER" id="PTHR10229:SF0">
    <property type="entry name" value="GTP-BINDING PROTEIN 6-RELATED"/>
    <property type="match status" value="1"/>
</dbReference>
<dbReference type="InterPro" id="IPR042108">
    <property type="entry name" value="GTPase_HflX_N_sf"/>
</dbReference>
<dbReference type="GO" id="GO:0005737">
    <property type="term" value="C:cytoplasm"/>
    <property type="evidence" value="ECO:0007669"/>
    <property type="project" value="UniProtKB-SubCell"/>
</dbReference>
<dbReference type="Gene3D" id="3.40.50.11060">
    <property type="entry name" value="GTPase HflX, N-terminal domain"/>
    <property type="match status" value="1"/>
</dbReference>
<evidence type="ECO:0000313" key="12">
    <source>
        <dbReference type="Proteomes" id="UP000016856"/>
    </source>
</evidence>
<keyword evidence="1 6" id="KW-0963">Cytoplasm</keyword>
<evidence type="ECO:0000256" key="3">
    <source>
        <dbReference type="ARBA" id="ARBA00022741"/>
    </source>
</evidence>
<dbReference type="HAMAP" id="MF_00900">
    <property type="entry name" value="GTPase_HflX"/>
    <property type="match status" value="1"/>
</dbReference>
<comment type="caution">
    <text evidence="11">The sequence shown here is derived from an EMBL/GenBank/DDBJ whole genome shotgun (WGS) entry which is preliminary data.</text>
</comment>
<feature type="coiled-coil region" evidence="9">
    <location>
        <begin position="180"/>
        <end position="207"/>
    </location>
</feature>
<dbReference type="EMBL" id="AXDC01000013">
    <property type="protein sequence ID" value="ERM92176.1"/>
    <property type="molecule type" value="Genomic_DNA"/>
</dbReference>
<dbReference type="AlphaFoldDB" id="U5CT98"/>
<dbReference type="PATRIC" id="fig|1388761.3.peg.1222"/>
<feature type="domain" description="Hflx-type G" evidence="10">
    <location>
        <begin position="214"/>
        <end position="374"/>
    </location>
</feature>
<comment type="subunit">
    <text evidence="6">Monomer. Associates with the 50S ribosomal subunit.</text>
</comment>
<dbReference type="NCBIfam" id="TIGR03156">
    <property type="entry name" value="GTP_HflX"/>
    <property type="match status" value="1"/>
</dbReference>
<feature type="binding site" evidence="8">
    <location>
        <position position="227"/>
    </location>
    <ligand>
        <name>Mg(2+)</name>
        <dbReference type="ChEBI" id="CHEBI:18420"/>
    </ligand>
</feature>
<dbReference type="PROSITE" id="PS51705">
    <property type="entry name" value="G_HFLX"/>
    <property type="match status" value="1"/>
</dbReference>
<evidence type="ECO:0000259" key="10">
    <source>
        <dbReference type="PROSITE" id="PS51705"/>
    </source>
</evidence>
<comment type="function">
    <text evidence="6">GTPase that associates with the 50S ribosomal subunit and may have a role during protein synthesis or ribosome biogenesis.</text>
</comment>
<reference evidence="11 12" key="1">
    <citation type="journal article" date="2013" name="Genome Announc.">
        <title>Draft Genome Sequence of an Anaerobic and Extremophilic Bacterium, Caldanaerobacter yonseiensis, Isolated from a Geothermal Hot Stream.</title>
        <authorList>
            <person name="Lee S.J."/>
            <person name="Lee Y.J."/>
            <person name="Park G.S."/>
            <person name="Kim B.C."/>
            <person name="Lee S.J."/>
            <person name="Shin J.H."/>
            <person name="Lee D.W."/>
        </authorList>
    </citation>
    <scope>NUCLEOTIDE SEQUENCE [LARGE SCALE GENOMIC DNA]</scope>
    <source>
        <strain evidence="11 12">KB-1</strain>
    </source>
</reference>
<dbReference type="InterPro" id="IPR027417">
    <property type="entry name" value="P-loop_NTPase"/>
</dbReference>
<evidence type="ECO:0000313" key="11">
    <source>
        <dbReference type="EMBL" id="ERM92176.1"/>
    </source>
</evidence>
<dbReference type="InterPro" id="IPR032305">
    <property type="entry name" value="GTP-bd_M"/>
</dbReference>
<accession>U5CT98</accession>
<dbReference type="FunFam" id="3.40.50.11060:FF:000001">
    <property type="entry name" value="GTPase HflX"/>
    <property type="match status" value="1"/>
</dbReference>
<evidence type="ECO:0000256" key="9">
    <source>
        <dbReference type="SAM" id="Coils"/>
    </source>
</evidence>
<keyword evidence="5 6" id="KW-0342">GTP-binding</keyword>
<feature type="binding site" evidence="7">
    <location>
        <begin position="267"/>
        <end position="270"/>
    </location>
    <ligand>
        <name>GTP</name>
        <dbReference type="ChEBI" id="CHEBI:37565"/>
    </ligand>
</feature>
<dbReference type="GO" id="GO:0043022">
    <property type="term" value="F:ribosome binding"/>
    <property type="evidence" value="ECO:0007669"/>
    <property type="project" value="TreeGrafter"/>
</dbReference>
<name>U5CT98_CALSX</name>
<proteinExistence type="inferred from homology"/>
<keyword evidence="9" id="KW-0175">Coiled coil</keyword>
<dbReference type="Pfam" id="PF01926">
    <property type="entry name" value="MMR_HSR1"/>
    <property type="match status" value="1"/>
</dbReference>
<evidence type="ECO:0000256" key="5">
    <source>
        <dbReference type="ARBA" id="ARBA00023134"/>
    </source>
</evidence>
<evidence type="ECO:0000256" key="8">
    <source>
        <dbReference type="PIRSR" id="PIRSR006809-2"/>
    </source>
</evidence>
<comment type="cofactor">
    <cofactor evidence="8">
        <name>Mg(2+)</name>
        <dbReference type="ChEBI" id="CHEBI:18420"/>
    </cofactor>
</comment>